<reference evidence="3 4" key="1">
    <citation type="submission" date="2022-11" db="EMBL/GenBank/DDBJ databases">
        <title>Minimal conservation of predation-associated metabolite biosynthetic gene clusters underscores biosynthetic potential of Myxococcota including descriptions for ten novel species: Archangium lansinium sp. nov., Myxococcus landrumus sp. nov., Nannocystis bai.</title>
        <authorList>
            <person name="Ahearne A."/>
            <person name="Stevens C."/>
            <person name="Dowd S."/>
        </authorList>
    </citation>
    <scope>NUCLEOTIDE SEQUENCE [LARGE SCALE GENOMIC DNA]</scope>
    <source>
        <strain evidence="3 4">BB15-2</strain>
    </source>
</reference>
<dbReference type="Pfam" id="PF10988">
    <property type="entry name" value="DUF2807"/>
    <property type="match status" value="1"/>
</dbReference>
<comment type="caution">
    <text evidence="3">The sequence shown here is derived from an EMBL/GenBank/DDBJ whole genome shotgun (WGS) entry which is preliminary data.</text>
</comment>
<name>A0ABT5E7Z1_9BACT</name>
<dbReference type="PROSITE" id="PS51257">
    <property type="entry name" value="PROKAR_LIPOPROTEIN"/>
    <property type="match status" value="1"/>
</dbReference>
<evidence type="ECO:0000259" key="2">
    <source>
        <dbReference type="Pfam" id="PF10988"/>
    </source>
</evidence>
<feature type="chain" id="PRO_5045171548" evidence="1">
    <location>
        <begin position="23"/>
        <end position="241"/>
    </location>
</feature>
<protein>
    <submittedName>
        <fullName evidence="3">DUF2807 domain-containing protein</fullName>
    </submittedName>
</protein>
<dbReference type="Gene3D" id="2.160.20.120">
    <property type="match status" value="1"/>
</dbReference>
<dbReference type="EMBL" id="JAQNDL010000003">
    <property type="protein sequence ID" value="MDC0721977.1"/>
    <property type="molecule type" value="Genomic_DNA"/>
</dbReference>
<dbReference type="InterPro" id="IPR021255">
    <property type="entry name" value="DUF2807"/>
</dbReference>
<gene>
    <name evidence="3" type="ORF">POL25_34040</name>
</gene>
<organism evidence="3 4">
    <name type="scientific">Nannocystis bainbridge</name>
    <dbReference type="NCBI Taxonomy" id="2995303"/>
    <lineage>
        <taxon>Bacteria</taxon>
        <taxon>Pseudomonadati</taxon>
        <taxon>Myxococcota</taxon>
        <taxon>Polyangia</taxon>
        <taxon>Nannocystales</taxon>
        <taxon>Nannocystaceae</taxon>
        <taxon>Nannocystis</taxon>
    </lineage>
</organism>
<proteinExistence type="predicted"/>
<dbReference type="RefSeq" id="WP_272090476.1">
    <property type="nucleotide sequence ID" value="NZ_JAQNDL010000003.1"/>
</dbReference>
<evidence type="ECO:0000313" key="3">
    <source>
        <dbReference type="EMBL" id="MDC0721977.1"/>
    </source>
</evidence>
<feature type="signal peptide" evidence="1">
    <location>
        <begin position="1"/>
        <end position="22"/>
    </location>
</feature>
<keyword evidence="4" id="KW-1185">Reference proteome</keyword>
<evidence type="ECO:0000256" key="1">
    <source>
        <dbReference type="SAM" id="SignalP"/>
    </source>
</evidence>
<sequence length="241" mass="24978">MPLRARCTRLAALLVLPSALLAGGCIPLVGDGDLEVREREVSGFDAVVNDTALDVEVTLGAAESVRVMCDANLLDRVETAVRDGVLHIGRAGLLPLRPRAGCRVEVDAEHLRALRNSGSGDLRTIGVATELVDIRQKGSGSITVDELQVAHLEVRATGSGSVDLAGESDDVAYINTGSGTIHARELTAATALARSTGSGGLDLHASELVDAELLGSGDIHVWGSPADRHARTTGSGAVVFH</sequence>
<feature type="domain" description="Putative auto-transporter adhesin head GIN" evidence="2">
    <location>
        <begin position="44"/>
        <end position="225"/>
    </location>
</feature>
<accession>A0ABT5E7Z1</accession>
<evidence type="ECO:0000313" key="4">
    <source>
        <dbReference type="Proteomes" id="UP001221686"/>
    </source>
</evidence>
<dbReference type="Proteomes" id="UP001221686">
    <property type="component" value="Unassembled WGS sequence"/>
</dbReference>
<keyword evidence="1" id="KW-0732">Signal</keyword>